<name>A0A1P8WJW9_9PLAN</name>
<evidence type="ECO:0000256" key="7">
    <source>
        <dbReference type="ARBA" id="ARBA00023270"/>
    </source>
</evidence>
<evidence type="ECO:0000256" key="4">
    <source>
        <dbReference type="ARBA" id="ARBA00011233"/>
    </source>
</evidence>
<dbReference type="Gene3D" id="3.20.20.70">
    <property type="entry name" value="Aldolase class I"/>
    <property type="match status" value="1"/>
</dbReference>
<evidence type="ECO:0000256" key="1">
    <source>
        <dbReference type="ARBA" id="ARBA00000654"/>
    </source>
</evidence>
<dbReference type="AlphaFoldDB" id="A0A1P8WJW9"/>
<keyword evidence="10" id="KW-1185">Reference proteome</keyword>
<sequence length="219" mass="23183">MESQFPPDMLQRIERSGVISVLIIDDASDAVPLAKALLAGGVDAMELTLRTDAAVDALRRIRDEVPEMLAGIGTVISVDQIDPIVAAGAQFAVSPGLNPQVVRKAQQAGLPFAPGVMTPSDIEAAVELGCRELKFFPAEPSGGQTMLNSIRAPYAHLGVRFVPLGGVNEKNAASWLSNPGVFAIGGSWLTPKECLQKKDWTEVTRRAAEARAIADSISP</sequence>
<dbReference type="InterPro" id="IPR031338">
    <property type="entry name" value="KDPG/KHG_AS_2"/>
</dbReference>
<evidence type="ECO:0000313" key="10">
    <source>
        <dbReference type="Proteomes" id="UP000187735"/>
    </source>
</evidence>
<dbReference type="PROSITE" id="PS00159">
    <property type="entry name" value="ALDOLASE_KDPG_KHG_1"/>
    <property type="match status" value="1"/>
</dbReference>
<evidence type="ECO:0000256" key="8">
    <source>
        <dbReference type="ARBA" id="ARBA00023277"/>
    </source>
</evidence>
<evidence type="ECO:0000256" key="5">
    <source>
        <dbReference type="ARBA" id="ARBA00013063"/>
    </source>
</evidence>
<gene>
    <name evidence="9" type="primary">eda</name>
    <name evidence="9" type="ORF">Fuma_03987</name>
</gene>
<evidence type="ECO:0000256" key="6">
    <source>
        <dbReference type="ARBA" id="ARBA00023239"/>
    </source>
</evidence>
<dbReference type="InterPro" id="IPR000887">
    <property type="entry name" value="Aldlse_KDPG_KHG"/>
</dbReference>
<dbReference type="Proteomes" id="UP000187735">
    <property type="component" value="Chromosome"/>
</dbReference>
<dbReference type="NCBIfam" id="TIGR01182">
    <property type="entry name" value="eda"/>
    <property type="match status" value="1"/>
</dbReference>
<dbReference type="InterPro" id="IPR031337">
    <property type="entry name" value="KDPG/KHG_AS_1"/>
</dbReference>
<comment type="similarity">
    <text evidence="3">Belongs to the KHG/KDPG aldolase family.</text>
</comment>
<dbReference type="PANTHER" id="PTHR30246">
    <property type="entry name" value="2-KETO-3-DEOXY-6-PHOSPHOGLUCONATE ALDOLASE"/>
    <property type="match status" value="1"/>
</dbReference>
<dbReference type="RefSeq" id="WP_229360692.1">
    <property type="nucleotide sequence ID" value="NZ_CP017641.1"/>
</dbReference>
<dbReference type="EMBL" id="CP017641">
    <property type="protein sequence ID" value="APZ94355.1"/>
    <property type="molecule type" value="Genomic_DNA"/>
</dbReference>
<dbReference type="SUPFAM" id="SSF51569">
    <property type="entry name" value="Aldolase"/>
    <property type="match status" value="1"/>
</dbReference>
<dbReference type="GO" id="GO:0008675">
    <property type="term" value="F:2-dehydro-3-deoxy-phosphogluconate aldolase activity"/>
    <property type="evidence" value="ECO:0007669"/>
    <property type="project" value="UniProtKB-EC"/>
</dbReference>
<evidence type="ECO:0000256" key="3">
    <source>
        <dbReference type="ARBA" id="ARBA00006906"/>
    </source>
</evidence>
<reference evidence="9 10" key="1">
    <citation type="journal article" date="2016" name="Front. Microbiol.">
        <title>Fuerstia marisgermanicae gen. nov., sp. nov., an Unusual Member of the Phylum Planctomycetes from the German Wadden Sea.</title>
        <authorList>
            <person name="Kohn T."/>
            <person name="Heuer A."/>
            <person name="Jogler M."/>
            <person name="Vollmers J."/>
            <person name="Boedeker C."/>
            <person name="Bunk B."/>
            <person name="Rast P."/>
            <person name="Borchert D."/>
            <person name="Glockner I."/>
            <person name="Freese H.M."/>
            <person name="Klenk H.P."/>
            <person name="Overmann J."/>
            <person name="Kaster A.K."/>
            <person name="Rohde M."/>
            <person name="Wiegand S."/>
            <person name="Jogler C."/>
        </authorList>
    </citation>
    <scope>NUCLEOTIDE SEQUENCE [LARGE SCALE GENOMIC DNA]</scope>
    <source>
        <strain evidence="9 10">NH11</strain>
    </source>
</reference>
<keyword evidence="7" id="KW-0704">Schiff base</keyword>
<keyword evidence="8" id="KW-0119">Carbohydrate metabolism</keyword>
<dbReference type="PROSITE" id="PS00160">
    <property type="entry name" value="ALDOLASE_KDPG_KHG_2"/>
    <property type="match status" value="1"/>
</dbReference>
<dbReference type="Pfam" id="PF01081">
    <property type="entry name" value="Aldolase"/>
    <property type="match status" value="1"/>
</dbReference>
<proteinExistence type="inferred from homology"/>
<evidence type="ECO:0000256" key="2">
    <source>
        <dbReference type="ARBA" id="ARBA00004736"/>
    </source>
</evidence>
<dbReference type="InterPro" id="IPR013785">
    <property type="entry name" value="Aldolase_TIM"/>
</dbReference>
<comment type="subunit">
    <text evidence="4">Homotrimer.</text>
</comment>
<accession>A0A1P8WJW9</accession>
<organism evidence="9 10">
    <name type="scientific">Fuerstiella marisgermanici</name>
    <dbReference type="NCBI Taxonomy" id="1891926"/>
    <lineage>
        <taxon>Bacteria</taxon>
        <taxon>Pseudomonadati</taxon>
        <taxon>Planctomycetota</taxon>
        <taxon>Planctomycetia</taxon>
        <taxon>Planctomycetales</taxon>
        <taxon>Planctomycetaceae</taxon>
        <taxon>Fuerstiella</taxon>
    </lineage>
</organism>
<comment type="catalytic activity">
    <reaction evidence="1">
        <text>2-dehydro-3-deoxy-6-phospho-D-gluconate = D-glyceraldehyde 3-phosphate + pyruvate</text>
        <dbReference type="Rhea" id="RHEA:17089"/>
        <dbReference type="ChEBI" id="CHEBI:15361"/>
        <dbReference type="ChEBI" id="CHEBI:57569"/>
        <dbReference type="ChEBI" id="CHEBI:59776"/>
        <dbReference type="EC" id="4.1.2.14"/>
    </reaction>
</comment>
<dbReference type="STRING" id="1891926.Fuma_03987"/>
<dbReference type="CDD" id="cd00452">
    <property type="entry name" value="KDPG_aldolase"/>
    <property type="match status" value="1"/>
</dbReference>
<dbReference type="PANTHER" id="PTHR30246:SF1">
    <property type="entry name" value="2-DEHYDRO-3-DEOXY-6-PHOSPHOGALACTONATE ALDOLASE-RELATED"/>
    <property type="match status" value="1"/>
</dbReference>
<comment type="pathway">
    <text evidence="2">Carbohydrate acid metabolism; 2-dehydro-3-deoxy-D-gluconate degradation; D-glyceraldehyde 3-phosphate and pyruvate from 2-dehydro-3-deoxy-D-gluconate: step 2/2.</text>
</comment>
<dbReference type="KEGG" id="fmr:Fuma_03987"/>
<keyword evidence="6" id="KW-0456">Lyase</keyword>
<evidence type="ECO:0000313" key="9">
    <source>
        <dbReference type="EMBL" id="APZ94355.1"/>
    </source>
</evidence>
<protein>
    <recommendedName>
        <fullName evidence="5">2-dehydro-3-deoxy-phosphogluconate aldolase</fullName>
        <ecNumber evidence="5">4.1.2.14</ecNumber>
    </recommendedName>
</protein>
<dbReference type="EC" id="4.1.2.14" evidence="5"/>